<feature type="region of interest" description="Disordered" evidence="5">
    <location>
        <begin position="282"/>
        <end position="307"/>
    </location>
</feature>
<dbReference type="GO" id="GO:0070761">
    <property type="term" value="C:pre-snoRNP complex"/>
    <property type="evidence" value="ECO:0007669"/>
    <property type="project" value="TreeGrafter"/>
</dbReference>
<dbReference type="Proteomes" id="UP000289738">
    <property type="component" value="Chromosome B02"/>
</dbReference>
<evidence type="ECO:0000256" key="3">
    <source>
        <dbReference type="ARBA" id="ARBA00022833"/>
    </source>
</evidence>
<dbReference type="PROSITE" id="PS51083">
    <property type="entry name" value="ZF_HIT"/>
    <property type="match status" value="1"/>
</dbReference>
<name>A0A445AFX2_ARAHY</name>
<evidence type="ECO:0000256" key="1">
    <source>
        <dbReference type="ARBA" id="ARBA00022723"/>
    </source>
</evidence>
<evidence type="ECO:0000256" key="2">
    <source>
        <dbReference type="ARBA" id="ARBA00022771"/>
    </source>
</evidence>
<dbReference type="GO" id="GO:0000492">
    <property type="term" value="P:box C/D snoRNP assembly"/>
    <property type="evidence" value="ECO:0007669"/>
    <property type="project" value="TreeGrafter"/>
</dbReference>
<dbReference type="AlphaFoldDB" id="A0A445AFX2"/>
<dbReference type="PANTHER" id="PTHR13483">
    <property type="entry name" value="BOX C_D SNORNA PROTEIN 1-RELATED"/>
    <property type="match status" value="1"/>
</dbReference>
<feature type="domain" description="HIT-type" evidence="6">
    <location>
        <begin position="6"/>
        <end position="39"/>
    </location>
</feature>
<dbReference type="EMBL" id="SDMP01000012">
    <property type="protein sequence ID" value="RYR25327.1"/>
    <property type="molecule type" value="Genomic_DNA"/>
</dbReference>
<dbReference type="GO" id="GO:0000463">
    <property type="term" value="P:maturation of LSU-rRNA from tricistronic rRNA transcript (SSU-rRNA, 5.8S rRNA, LSU-rRNA)"/>
    <property type="evidence" value="ECO:0007669"/>
    <property type="project" value="TreeGrafter"/>
</dbReference>
<dbReference type="InterPro" id="IPR051639">
    <property type="entry name" value="BCD1"/>
</dbReference>
<dbReference type="Pfam" id="PF04438">
    <property type="entry name" value="zf-HIT"/>
    <property type="match status" value="1"/>
</dbReference>
<comment type="caution">
    <text evidence="7">The sequence shown here is derived from an EMBL/GenBank/DDBJ whole genome shotgun (WGS) entry which is preliminary data.</text>
</comment>
<keyword evidence="8" id="KW-1185">Reference proteome</keyword>
<dbReference type="GO" id="GO:0008270">
    <property type="term" value="F:zinc ion binding"/>
    <property type="evidence" value="ECO:0007669"/>
    <property type="project" value="UniProtKB-UniRule"/>
</dbReference>
<evidence type="ECO:0000313" key="8">
    <source>
        <dbReference type="Proteomes" id="UP000289738"/>
    </source>
</evidence>
<dbReference type="PANTHER" id="PTHR13483:SF11">
    <property type="entry name" value="ZINC FINGER HIT DOMAIN-CONTAINING PROTEIN 3"/>
    <property type="match status" value="1"/>
</dbReference>
<protein>
    <recommendedName>
        <fullName evidence="6">HIT-type domain-containing protein</fullName>
    </recommendedName>
</protein>
<accession>A0A445AFX2</accession>
<keyword evidence="1" id="KW-0479">Metal-binding</keyword>
<proteinExistence type="predicted"/>
<evidence type="ECO:0000256" key="4">
    <source>
        <dbReference type="PROSITE-ProRule" id="PRU00453"/>
    </source>
</evidence>
<dbReference type="InterPro" id="IPR007529">
    <property type="entry name" value="Znf_HIT"/>
</dbReference>
<reference evidence="7 8" key="1">
    <citation type="submission" date="2019-01" db="EMBL/GenBank/DDBJ databases">
        <title>Sequencing of cultivated peanut Arachis hypogaea provides insights into genome evolution and oil improvement.</title>
        <authorList>
            <person name="Chen X."/>
        </authorList>
    </citation>
    <scope>NUCLEOTIDE SEQUENCE [LARGE SCALE GENOMIC DNA]</scope>
    <source>
        <strain evidence="8">cv. Fuhuasheng</strain>
        <tissue evidence="7">Leaves</tissue>
    </source>
</reference>
<gene>
    <name evidence="7" type="ORF">Ahy_B02g059029</name>
</gene>
<keyword evidence="2 4" id="KW-0863">Zinc-finger</keyword>
<evidence type="ECO:0000256" key="5">
    <source>
        <dbReference type="SAM" id="MobiDB-lite"/>
    </source>
</evidence>
<dbReference type="Gene3D" id="3.30.60.190">
    <property type="match status" value="1"/>
</dbReference>
<sequence length="307" mass="34641">MGLKQCQVCNEAQSKYKCPSCYVPYCSLACFKNHKEFPCEKPSAQEDKTTAVSESLVEKPLIVDEPIEVLQKHQLDAIVSSNEICDALNNKALQELVCSINCSPNPENELDKAMAEEAFHLFTDKAHYDYLAGFALAFLMHQHGAYAKGAKGILVPNEEHLKELLVAKQNQLTCWEMALLVCSFPFPRPYPFQSPFLLSVYTAGFRRTSSVACCIPWTSSAQRDTTEEEACDARHRGRQRKRDAACAAILVMTKRRNMDSVLISGRRERRVVTQRRLCVRRGDAEEERKTRMSQAGDSGHDGKEEQL</sequence>
<dbReference type="CDD" id="cd23024">
    <property type="entry name" value="zf-HIT_ZNHIT2-3"/>
    <property type="match status" value="1"/>
</dbReference>
<dbReference type="GO" id="GO:0005634">
    <property type="term" value="C:nucleus"/>
    <property type="evidence" value="ECO:0007669"/>
    <property type="project" value="TreeGrafter"/>
</dbReference>
<organism evidence="7 8">
    <name type="scientific">Arachis hypogaea</name>
    <name type="common">Peanut</name>
    <dbReference type="NCBI Taxonomy" id="3818"/>
    <lineage>
        <taxon>Eukaryota</taxon>
        <taxon>Viridiplantae</taxon>
        <taxon>Streptophyta</taxon>
        <taxon>Embryophyta</taxon>
        <taxon>Tracheophyta</taxon>
        <taxon>Spermatophyta</taxon>
        <taxon>Magnoliopsida</taxon>
        <taxon>eudicotyledons</taxon>
        <taxon>Gunneridae</taxon>
        <taxon>Pentapetalae</taxon>
        <taxon>rosids</taxon>
        <taxon>fabids</taxon>
        <taxon>Fabales</taxon>
        <taxon>Fabaceae</taxon>
        <taxon>Papilionoideae</taxon>
        <taxon>50 kb inversion clade</taxon>
        <taxon>dalbergioids sensu lato</taxon>
        <taxon>Dalbergieae</taxon>
        <taxon>Pterocarpus clade</taxon>
        <taxon>Arachis</taxon>
    </lineage>
</organism>
<dbReference type="GO" id="GO:0048254">
    <property type="term" value="P:snoRNA localization"/>
    <property type="evidence" value="ECO:0007669"/>
    <property type="project" value="TreeGrafter"/>
</dbReference>
<keyword evidence="3" id="KW-0862">Zinc</keyword>
<evidence type="ECO:0000313" key="7">
    <source>
        <dbReference type="EMBL" id="RYR25327.1"/>
    </source>
</evidence>
<evidence type="ECO:0000259" key="6">
    <source>
        <dbReference type="PROSITE" id="PS51083"/>
    </source>
</evidence>
<feature type="compositionally biased region" description="Basic and acidic residues" evidence="5">
    <location>
        <begin position="298"/>
        <end position="307"/>
    </location>
</feature>
<dbReference type="SUPFAM" id="SSF144232">
    <property type="entry name" value="HIT/MYND zinc finger-like"/>
    <property type="match status" value="1"/>
</dbReference>
<dbReference type="STRING" id="3818.A0A445AFX2"/>